<feature type="region of interest" description="Disordered" evidence="1">
    <location>
        <begin position="190"/>
        <end position="291"/>
    </location>
</feature>
<feature type="compositionally biased region" description="Low complexity" evidence="1">
    <location>
        <begin position="61"/>
        <end position="83"/>
    </location>
</feature>
<evidence type="ECO:0000256" key="1">
    <source>
        <dbReference type="SAM" id="MobiDB-lite"/>
    </source>
</evidence>
<feature type="region of interest" description="Disordered" evidence="1">
    <location>
        <begin position="1"/>
        <end position="109"/>
    </location>
</feature>
<reference evidence="2" key="1">
    <citation type="submission" date="2016-06" db="EMBL/GenBank/DDBJ databases">
        <title>Draft Genome sequence of the fungus Inonotus baumii.</title>
        <authorList>
            <person name="Zhu H."/>
            <person name="Lin W."/>
        </authorList>
    </citation>
    <scope>NUCLEOTIDE SEQUENCE</scope>
    <source>
        <strain evidence="2">821</strain>
    </source>
</reference>
<comment type="caution">
    <text evidence="2">The sequence shown here is derived from an EMBL/GenBank/DDBJ whole genome shotgun (WGS) entry which is preliminary data.</text>
</comment>
<name>A0A9Q5I504_SANBA</name>
<feature type="compositionally biased region" description="Basic residues" evidence="1">
    <location>
        <begin position="248"/>
        <end position="258"/>
    </location>
</feature>
<feature type="region of interest" description="Disordered" evidence="1">
    <location>
        <begin position="136"/>
        <end position="178"/>
    </location>
</feature>
<protein>
    <submittedName>
        <fullName evidence="2">Uncharacterized protein</fullName>
    </submittedName>
</protein>
<dbReference type="OrthoDB" id="2530165at2759"/>
<accession>A0A9Q5I504</accession>
<evidence type="ECO:0000313" key="2">
    <source>
        <dbReference type="EMBL" id="OCB91764.1"/>
    </source>
</evidence>
<dbReference type="AlphaFoldDB" id="A0A9Q5I504"/>
<feature type="compositionally biased region" description="Acidic residues" evidence="1">
    <location>
        <begin position="230"/>
        <end position="243"/>
    </location>
</feature>
<sequence length="424" mass="46767">MSDSDVDDAVASLPEQARRRIDEAFDRAISESRPEEKQRPRKRRRIEQDAQPGPSTEPPELAGGFLLDDNNNDGSDNADPIDAIFEDDDDNKENENALSSTSQPPTHIPLALIPRALQLLDLDPSDAQVLSVFKNAASSWSDESKEERRRPRRARHLSNLSDMDEDEDNESEAEQVVSRRDWRTVCAALIPSGHPMDSPLSSIEESDNDGDTRAVPEEESDSGSSAVDTGELEESDTSSDEYIPDSKRKAKAKAKGKSNTRPSQSNKSSPSKKSRQSKAKNSPADISTLTSRQRQDILSAFALFFPSNPKGTRTDVSEEELSLCKKRLTIKDIANAAASIKEKITAEEVRLAFAFNMLMLRGADNRAAHVLLSVVHSEPNNVLSGLPTNDDSRQTCLIIVDAKRNIEFTIPTTPSIIKTKECDK</sequence>
<feature type="compositionally biased region" description="Acidic residues" evidence="1">
    <location>
        <begin position="162"/>
        <end position="173"/>
    </location>
</feature>
<dbReference type="EMBL" id="LNZH02000065">
    <property type="protein sequence ID" value="OCB91764.1"/>
    <property type="molecule type" value="Genomic_DNA"/>
</dbReference>
<proteinExistence type="predicted"/>
<feature type="compositionally biased region" description="Basic and acidic residues" evidence="1">
    <location>
        <begin position="16"/>
        <end position="38"/>
    </location>
</feature>
<evidence type="ECO:0000313" key="3">
    <source>
        <dbReference type="Proteomes" id="UP000757232"/>
    </source>
</evidence>
<keyword evidence="3" id="KW-1185">Reference proteome</keyword>
<organism evidence="2 3">
    <name type="scientific">Sanghuangporus baumii</name>
    <name type="common">Phellinus baumii</name>
    <dbReference type="NCBI Taxonomy" id="108892"/>
    <lineage>
        <taxon>Eukaryota</taxon>
        <taxon>Fungi</taxon>
        <taxon>Dikarya</taxon>
        <taxon>Basidiomycota</taxon>
        <taxon>Agaricomycotina</taxon>
        <taxon>Agaricomycetes</taxon>
        <taxon>Hymenochaetales</taxon>
        <taxon>Hymenochaetaceae</taxon>
        <taxon>Sanghuangporus</taxon>
    </lineage>
</organism>
<gene>
    <name evidence="2" type="ORF">A7U60_g964</name>
</gene>
<dbReference type="Proteomes" id="UP000757232">
    <property type="component" value="Unassembled WGS sequence"/>
</dbReference>